<keyword evidence="2" id="KW-1185">Reference proteome</keyword>
<reference evidence="1 2" key="1">
    <citation type="journal article" date="2019" name="Int. J. Syst. Evol. Microbiol.">
        <title>The Global Catalogue of Microorganisms (GCM) 10K type strain sequencing project: providing services to taxonomists for standard genome sequencing and annotation.</title>
        <authorList>
            <consortium name="The Broad Institute Genomics Platform"/>
            <consortium name="The Broad Institute Genome Sequencing Center for Infectious Disease"/>
            <person name="Wu L."/>
            <person name="Ma J."/>
        </authorList>
    </citation>
    <scope>NUCLEOTIDE SEQUENCE [LARGE SCALE GENOMIC DNA]</scope>
    <source>
        <strain evidence="1 2">CGMCC 1.12237</strain>
    </source>
</reference>
<evidence type="ECO:0000313" key="1">
    <source>
        <dbReference type="EMBL" id="MFC5368515.1"/>
    </source>
</evidence>
<dbReference type="Proteomes" id="UP001596201">
    <property type="component" value="Unassembled WGS sequence"/>
</dbReference>
<name>A0ABD5RF77_9EURY</name>
<comment type="caution">
    <text evidence="1">The sequence shown here is derived from an EMBL/GenBank/DDBJ whole genome shotgun (WGS) entry which is preliminary data.</text>
</comment>
<gene>
    <name evidence="1" type="ORF">ACFPJ5_16430</name>
</gene>
<evidence type="ECO:0000313" key="2">
    <source>
        <dbReference type="Proteomes" id="UP001596201"/>
    </source>
</evidence>
<organism evidence="1 2">
    <name type="scientific">Salinirubrum litoreum</name>
    <dbReference type="NCBI Taxonomy" id="1126234"/>
    <lineage>
        <taxon>Archaea</taxon>
        <taxon>Methanobacteriati</taxon>
        <taxon>Methanobacteriota</taxon>
        <taxon>Stenosarchaea group</taxon>
        <taxon>Halobacteria</taxon>
        <taxon>Halobacteriales</taxon>
        <taxon>Haloferacaceae</taxon>
        <taxon>Salinirubrum</taxon>
    </lineage>
</organism>
<dbReference type="EMBL" id="JBHSKX010000002">
    <property type="protein sequence ID" value="MFC5368515.1"/>
    <property type="molecule type" value="Genomic_DNA"/>
</dbReference>
<accession>A0ABD5RF77</accession>
<proteinExistence type="predicted"/>
<protein>
    <submittedName>
        <fullName evidence="1">Uncharacterized protein</fullName>
    </submittedName>
</protein>
<dbReference type="RefSeq" id="WP_227230788.1">
    <property type="nucleotide sequence ID" value="NZ_JAJCVJ010000002.1"/>
</dbReference>
<dbReference type="AlphaFoldDB" id="A0ABD5RF77"/>
<sequence length="221" mass="24804">MVSFPGGAVDDEITETASYMAEQTCLGFIAHDDGRHGAAVDAFYEVDRRQFSHVGDEAARRGATAFVDALWAKDAIEAEHRDDAGALARDDLRGADWTGVERRFRERADALGIAPDYAWKSTDFWRNHKVGGDYWTPALEAQVYEIRAAVRDAAHPEKPSDGQSGYGPEATRYLLGVELHDMHTEFHWRQAREVMTPYFEFILREHRDSDLIDTIPTAGSS</sequence>